<reference evidence="9" key="1">
    <citation type="submission" date="2020-12" db="EMBL/GenBank/DDBJ databases">
        <title>Bacterial taxonomy.</title>
        <authorList>
            <person name="Pan X."/>
        </authorList>
    </citation>
    <scope>NUCLEOTIDE SEQUENCE</scope>
    <source>
        <strain evidence="9">KCTC 52957</strain>
    </source>
</reference>
<name>A0A934IG47_9RHOB</name>
<dbReference type="Proteomes" id="UP000642488">
    <property type="component" value="Unassembled WGS sequence"/>
</dbReference>
<feature type="domain" description="SpoVT-AbrB" evidence="8">
    <location>
        <begin position="89"/>
        <end position="132"/>
    </location>
</feature>
<dbReference type="GO" id="GO:0000976">
    <property type="term" value="F:transcription cis-regulatory region binding"/>
    <property type="evidence" value="ECO:0007669"/>
    <property type="project" value="TreeGrafter"/>
</dbReference>
<dbReference type="PANTHER" id="PTHR34701:SF1">
    <property type="entry name" value="TRANSCRIPTIONAL REGULATOR MRAZ"/>
    <property type="match status" value="1"/>
</dbReference>
<keyword evidence="6 7" id="KW-0804">Transcription</keyword>
<comment type="subunit">
    <text evidence="7">Forms oligomers.</text>
</comment>
<dbReference type="GO" id="GO:0009295">
    <property type="term" value="C:nucleoid"/>
    <property type="evidence" value="ECO:0007669"/>
    <property type="project" value="UniProtKB-SubCell"/>
</dbReference>
<dbReference type="AlphaFoldDB" id="A0A934IG47"/>
<dbReference type="GO" id="GO:0051301">
    <property type="term" value="P:cell division"/>
    <property type="evidence" value="ECO:0007669"/>
    <property type="project" value="UniProtKB-KW"/>
</dbReference>
<dbReference type="GO" id="GO:2000143">
    <property type="term" value="P:negative regulation of DNA-templated transcription initiation"/>
    <property type="evidence" value="ECO:0007669"/>
    <property type="project" value="TreeGrafter"/>
</dbReference>
<dbReference type="InterPro" id="IPR003444">
    <property type="entry name" value="MraZ"/>
</dbReference>
<accession>A0A934IG47</accession>
<dbReference type="SUPFAM" id="SSF89447">
    <property type="entry name" value="AbrB/MazE/MraZ-like"/>
    <property type="match status" value="1"/>
</dbReference>
<keyword evidence="3" id="KW-0677">Repeat</keyword>
<evidence type="ECO:0000259" key="8">
    <source>
        <dbReference type="PROSITE" id="PS51740"/>
    </source>
</evidence>
<evidence type="ECO:0000313" key="10">
    <source>
        <dbReference type="Proteomes" id="UP000642488"/>
    </source>
</evidence>
<evidence type="ECO:0000256" key="2">
    <source>
        <dbReference type="ARBA" id="ARBA00022490"/>
    </source>
</evidence>
<evidence type="ECO:0000313" key="9">
    <source>
        <dbReference type="EMBL" id="MBJ3762268.1"/>
    </source>
</evidence>
<evidence type="ECO:0000256" key="7">
    <source>
        <dbReference type="HAMAP-Rule" id="MF_01008"/>
    </source>
</evidence>
<evidence type="ECO:0000256" key="6">
    <source>
        <dbReference type="ARBA" id="ARBA00023163"/>
    </source>
</evidence>
<proteinExistence type="inferred from homology"/>
<keyword evidence="4 7" id="KW-0805">Transcription regulation</keyword>
<keyword evidence="2 7" id="KW-0963">Cytoplasm</keyword>
<dbReference type="InterPro" id="IPR038619">
    <property type="entry name" value="MraZ_sf"/>
</dbReference>
<comment type="similarity">
    <text evidence="7">Belongs to the MraZ family.</text>
</comment>
<dbReference type="Pfam" id="PF02381">
    <property type="entry name" value="MraZ"/>
    <property type="match status" value="2"/>
</dbReference>
<keyword evidence="9" id="KW-0131">Cell cycle</keyword>
<dbReference type="PROSITE" id="PS51740">
    <property type="entry name" value="SPOVT_ABRB"/>
    <property type="match status" value="2"/>
</dbReference>
<evidence type="ECO:0000256" key="1">
    <source>
        <dbReference type="ARBA" id="ARBA00013860"/>
    </source>
</evidence>
<dbReference type="InterPro" id="IPR007159">
    <property type="entry name" value="SpoVT-AbrB_dom"/>
</dbReference>
<dbReference type="Gene3D" id="3.40.1550.20">
    <property type="entry name" value="Transcriptional regulator MraZ domain"/>
    <property type="match status" value="1"/>
</dbReference>
<keyword evidence="9" id="KW-0132">Cell division</keyword>
<protein>
    <recommendedName>
        <fullName evidence="1 7">Transcriptional regulator MraZ</fullName>
    </recommendedName>
</protein>
<comment type="caution">
    <text evidence="9">The sequence shown here is derived from an EMBL/GenBank/DDBJ whole genome shotgun (WGS) entry which is preliminary data.</text>
</comment>
<evidence type="ECO:0000256" key="4">
    <source>
        <dbReference type="ARBA" id="ARBA00023015"/>
    </source>
</evidence>
<dbReference type="InterPro" id="IPR037914">
    <property type="entry name" value="SpoVT-AbrB_sf"/>
</dbReference>
<dbReference type="InterPro" id="IPR020603">
    <property type="entry name" value="MraZ_dom"/>
</dbReference>
<dbReference type="HAMAP" id="MF_01008">
    <property type="entry name" value="MraZ"/>
    <property type="match status" value="1"/>
</dbReference>
<evidence type="ECO:0000256" key="3">
    <source>
        <dbReference type="ARBA" id="ARBA00022737"/>
    </source>
</evidence>
<organism evidence="9 10">
    <name type="scientific">Palleronia pontilimi</name>
    <dbReference type="NCBI Taxonomy" id="1964209"/>
    <lineage>
        <taxon>Bacteria</taxon>
        <taxon>Pseudomonadati</taxon>
        <taxon>Pseudomonadota</taxon>
        <taxon>Alphaproteobacteria</taxon>
        <taxon>Rhodobacterales</taxon>
        <taxon>Roseobacteraceae</taxon>
        <taxon>Palleronia</taxon>
    </lineage>
</organism>
<comment type="subcellular location">
    <subcellularLocation>
        <location evidence="7">Cytoplasm</location>
        <location evidence="7">Nucleoid</location>
    </subcellularLocation>
</comment>
<evidence type="ECO:0000256" key="5">
    <source>
        <dbReference type="ARBA" id="ARBA00023125"/>
    </source>
</evidence>
<dbReference type="InterPro" id="IPR035642">
    <property type="entry name" value="MraZ_N"/>
</dbReference>
<keyword evidence="5 7" id="KW-0238">DNA-binding</keyword>
<dbReference type="GO" id="GO:0005737">
    <property type="term" value="C:cytoplasm"/>
    <property type="evidence" value="ECO:0007669"/>
    <property type="project" value="UniProtKB-UniRule"/>
</dbReference>
<dbReference type="EMBL" id="JAEKPD010000005">
    <property type="protein sequence ID" value="MBJ3762268.1"/>
    <property type="molecule type" value="Genomic_DNA"/>
</dbReference>
<sequence>MYIGLHENKIDSKGRLSVPADFRRLLEKNDPEWEEGKQARMVVVYGDERRDYLEVHSVKDLMDIHRQIQRMDRGSRKRAELQRLYAHQVQPVTLDDTGRIVLNATLRNKIGLTDTAIVVGNSDTFLIYKPETYENAALDHLRAEDDLDPNLDPSVYLGGNLDLAE</sequence>
<dbReference type="PANTHER" id="PTHR34701">
    <property type="entry name" value="TRANSCRIPTIONAL REGULATOR MRAZ"/>
    <property type="match status" value="1"/>
</dbReference>
<dbReference type="CDD" id="cd16320">
    <property type="entry name" value="MraZ_N"/>
    <property type="match status" value="1"/>
</dbReference>
<gene>
    <name evidence="7" type="primary">mraZ</name>
    <name evidence="9" type="ORF">ILP92_05855</name>
</gene>
<feature type="domain" description="SpoVT-AbrB" evidence="8">
    <location>
        <begin position="5"/>
        <end position="60"/>
    </location>
</feature>
<keyword evidence="10" id="KW-1185">Reference proteome</keyword>
<dbReference type="GO" id="GO:0003700">
    <property type="term" value="F:DNA-binding transcription factor activity"/>
    <property type="evidence" value="ECO:0007669"/>
    <property type="project" value="UniProtKB-UniRule"/>
</dbReference>